<dbReference type="EMBL" id="ML736207">
    <property type="protein sequence ID" value="KAE8378528.1"/>
    <property type="molecule type" value="Genomic_DNA"/>
</dbReference>
<evidence type="ECO:0000256" key="2">
    <source>
        <dbReference type="ARBA" id="ARBA00022679"/>
    </source>
</evidence>
<keyword evidence="5" id="KW-1185">Reference proteome</keyword>
<protein>
    <submittedName>
        <fullName evidence="4">S-adenosyl-L-methionine-dependent methyltransferase</fullName>
    </submittedName>
</protein>
<dbReference type="SUPFAM" id="SSF53335">
    <property type="entry name" value="S-adenosyl-L-methionine-dependent methyltransferases"/>
    <property type="match status" value="1"/>
</dbReference>
<dbReference type="InterPro" id="IPR029063">
    <property type="entry name" value="SAM-dependent_MTases_sf"/>
</dbReference>
<dbReference type="PANTHER" id="PTHR43861:SF1">
    <property type="entry name" value="TRANS-ACONITATE 2-METHYLTRANSFERASE"/>
    <property type="match status" value="1"/>
</dbReference>
<reference evidence="4 5" key="1">
    <citation type="submission" date="2019-04" db="EMBL/GenBank/DDBJ databases">
        <title>Friends and foes A comparative genomics studyof 23 Aspergillus species from section Flavi.</title>
        <authorList>
            <consortium name="DOE Joint Genome Institute"/>
            <person name="Kjaerbolling I."/>
            <person name="Vesth T."/>
            <person name="Frisvad J.C."/>
            <person name="Nybo J.L."/>
            <person name="Theobald S."/>
            <person name="Kildgaard S."/>
            <person name="Isbrandt T."/>
            <person name="Kuo A."/>
            <person name="Sato A."/>
            <person name="Lyhne E.K."/>
            <person name="Kogle M.E."/>
            <person name="Wiebenga A."/>
            <person name="Kun R.S."/>
            <person name="Lubbers R.J."/>
            <person name="Makela M.R."/>
            <person name="Barry K."/>
            <person name="Chovatia M."/>
            <person name="Clum A."/>
            <person name="Daum C."/>
            <person name="Haridas S."/>
            <person name="He G."/>
            <person name="LaButti K."/>
            <person name="Lipzen A."/>
            <person name="Mondo S."/>
            <person name="Riley R."/>
            <person name="Salamov A."/>
            <person name="Simmons B.A."/>
            <person name="Magnuson J.K."/>
            <person name="Henrissat B."/>
            <person name="Mortensen U.H."/>
            <person name="Larsen T.O."/>
            <person name="Devries R.P."/>
            <person name="Grigoriev I.V."/>
            <person name="Machida M."/>
            <person name="Baker S.E."/>
            <person name="Andersen M.R."/>
        </authorList>
    </citation>
    <scope>NUCLEOTIDE SEQUENCE [LARGE SCALE GENOMIC DNA]</scope>
    <source>
        <strain evidence="4 5">IBT 29228</strain>
    </source>
</reference>
<dbReference type="CDD" id="cd02440">
    <property type="entry name" value="AdoMet_MTases"/>
    <property type="match status" value="1"/>
</dbReference>
<feature type="domain" description="Methyltransferase" evidence="3">
    <location>
        <begin position="41"/>
        <end position="135"/>
    </location>
</feature>
<evidence type="ECO:0000256" key="1">
    <source>
        <dbReference type="ARBA" id="ARBA00022603"/>
    </source>
</evidence>
<dbReference type="AlphaFoldDB" id="A0A5N7B9W3"/>
<dbReference type="PANTHER" id="PTHR43861">
    <property type="entry name" value="TRANS-ACONITATE 2-METHYLTRANSFERASE-RELATED"/>
    <property type="match status" value="1"/>
</dbReference>
<keyword evidence="2 4" id="KW-0808">Transferase</keyword>
<dbReference type="InterPro" id="IPR041698">
    <property type="entry name" value="Methyltransf_25"/>
</dbReference>
<evidence type="ECO:0000313" key="5">
    <source>
        <dbReference type="Proteomes" id="UP000326198"/>
    </source>
</evidence>
<accession>A0A5N7B9W3</accession>
<gene>
    <name evidence="4" type="ORF">BDV26DRAFT_292195</name>
</gene>
<dbReference type="Proteomes" id="UP000326198">
    <property type="component" value="Unassembled WGS sequence"/>
</dbReference>
<dbReference type="Pfam" id="PF13649">
    <property type="entry name" value="Methyltransf_25"/>
    <property type="match status" value="1"/>
</dbReference>
<dbReference type="Gene3D" id="3.40.50.150">
    <property type="entry name" value="Vaccinia Virus protein VP39"/>
    <property type="match status" value="1"/>
</dbReference>
<keyword evidence="1 4" id="KW-0489">Methyltransferase</keyword>
<dbReference type="GO" id="GO:0032259">
    <property type="term" value="P:methylation"/>
    <property type="evidence" value="ECO:0007669"/>
    <property type="project" value="UniProtKB-KW"/>
</dbReference>
<proteinExistence type="predicted"/>
<evidence type="ECO:0000313" key="4">
    <source>
        <dbReference type="EMBL" id="KAE8378528.1"/>
    </source>
</evidence>
<organism evidence="4 5">
    <name type="scientific">Aspergillus bertholletiae</name>
    <dbReference type="NCBI Taxonomy" id="1226010"/>
    <lineage>
        <taxon>Eukaryota</taxon>
        <taxon>Fungi</taxon>
        <taxon>Dikarya</taxon>
        <taxon>Ascomycota</taxon>
        <taxon>Pezizomycotina</taxon>
        <taxon>Eurotiomycetes</taxon>
        <taxon>Eurotiomycetidae</taxon>
        <taxon>Eurotiales</taxon>
        <taxon>Aspergillaceae</taxon>
        <taxon>Aspergillus</taxon>
        <taxon>Aspergillus subgen. Circumdati</taxon>
    </lineage>
</organism>
<sequence>MDPLQYNGIGHRLNDMNTLPGVWILHDILAKRIGTVCGLSVLDLACGTGDFSRQVIDWGAKRVVGVDISEAMVENARLQAREGDPSEFHIVDCSRPFNMGKFDLTLGKWLLNYAANKTELMTMWQNIFHSLKPGGQFVGVIPNPRILQTVAQGQRYHYEGIIYKILEQVTDRTRIQVTLNIADPVTFYCYIHEPRLHEDCATQAGFSNLKWEPLPREYNVKLSLPFFQIITASCPESQTQVNRT</sequence>
<dbReference type="OrthoDB" id="3647at2759"/>
<dbReference type="GO" id="GO:0008168">
    <property type="term" value="F:methyltransferase activity"/>
    <property type="evidence" value="ECO:0007669"/>
    <property type="project" value="UniProtKB-KW"/>
</dbReference>
<evidence type="ECO:0000259" key="3">
    <source>
        <dbReference type="Pfam" id="PF13649"/>
    </source>
</evidence>
<name>A0A5N7B9W3_9EURO</name>